<gene>
    <name evidence="1" type="ORF">PGQ11_010001</name>
</gene>
<sequence length="146" mass="16062">MTALDGKLAFHLCYGDLRHKHFIEPQDTSLLVGLANALLERETLGLRTEWIHLPVPIERTDPGYFAPLAHLKLGAPGLKPPRIYLGVVHAHDEAGTKERVETAQSVVPFPFGVATECGLGRTPPGEIDSILPICKEITEEPIRENL</sequence>
<protein>
    <submittedName>
        <fullName evidence="1">Uncharacterized protein</fullName>
    </submittedName>
</protein>
<evidence type="ECO:0000313" key="2">
    <source>
        <dbReference type="Proteomes" id="UP001390339"/>
    </source>
</evidence>
<comment type="caution">
    <text evidence="1">The sequence shown here is derived from an EMBL/GenBank/DDBJ whole genome shotgun (WGS) entry which is preliminary data.</text>
</comment>
<reference evidence="1 2" key="1">
    <citation type="journal article" date="2024" name="IMA Fungus">
        <title>Apiospora arundinis, a panoply of carbohydrate-active enzymes and secondary metabolites.</title>
        <authorList>
            <person name="Sorensen T."/>
            <person name="Petersen C."/>
            <person name="Muurmann A.T."/>
            <person name="Christiansen J.V."/>
            <person name="Brundto M.L."/>
            <person name="Overgaard C.K."/>
            <person name="Boysen A.T."/>
            <person name="Wollenberg R.D."/>
            <person name="Larsen T.O."/>
            <person name="Sorensen J.L."/>
            <person name="Nielsen K.L."/>
            <person name="Sondergaard T.E."/>
        </authorList>
    </citation>
    <scope>NUCLEOTIDE SEQUENCE [LARGE SCALE GENOMIC DNA]</scope>
    <source>
        <strain evidence="1 2">AAU 773</strain>
    </source>
</reference>
<name>A0ABR2I8Z2_9PEZI</name>
<dbReference type="SUPFAM" id="SSF51726">
    <property type="entry name" value="UROD/MetE-like"/>
    <property type="match status" value="1"/>
</dbReference>
<keyword evidence="2" id="KW-1185">Reference proteome</keyword>
<dbReference type="InterPro" id="IPR038071">
    <property type="entry name" value="UROD/MetE-like_sf"/>
</dbReference>
<evidence type="ECO:0000313" key="1">
    <source>
        <dbReference type="EMBL" id="KAK8859267.1"/>
    </source>
</evidence>
<organism evidence="1 2">
    <name type="scientific">Apiospora arundinis</name>
    <dbReference type="NCBI Taxonomy" id="335852"/>
    <lineage>
        <taxon>Eukaryota</taxon>
        <taxon>Fungi</taxon>
        <taxon>Dikarya</taxon>
        <taxon>Ascomycota</taxon>
        <taxon>Pezizomycotina</taxon>
        <taxon>Sordariomycetes</taxon>
        <taxon>Xylariomycetidae</taxon>
        <taxon>Amphisphaeriales</taxon>
        <taxon>Apiosporaceae</taxon>
        <taxon>Apiospora</taxon>
    </lineage>
</organism>
<dbReference type="Proteomes" id="UP001390339">
    <property type="component" value="Unassembled WGS sequence"/>
</dbReference>
<dbReference type="Gene3D" id="3.20.20.210">
    <property type="match status" value="1"/>
</dbReference>
<proteinExistence type="predicted"/>
<accession>A0ABR2I8Z2</accession>
<dbReference type="EMBL" id="JAPCWZ010000006">
    <property type="protein sequence ID" value="KAK8859267.1"/>
    <property type="molecule type" value="Genomic_DNA"/>
</dbReference>